<dbReference type="PANTHER" id="PTHR11878:SF76">
    <property type="entry name" value="CALX-BETA DOMAIN-CONTAINING PROTEIN"/>
    <property type="match status" value="1"/>
</dbReference>
<evidence type="ECO:0000256" key="3">
    <source>
        <dbReference type="ARBA" id="ARBA00022989"/>
    </source>
</evidence>
<evidence type="ECO:0000313" key="9">
    <source>
        <dbReference type="EMBL" id="CAG7732674.1"/>
    </source>
</evidence>
<feature type="transmembrane region" description="Helical" evidence="7">
    <location>
        <begin position="192"/>
        <end position="212"/>
    </location>
</feature>
<evidence type="ECO:0000256" key="6">
    <source>
        <dbReference type="SAM" id="MobiDB-lite"/>
    </source>
</evidence>
<dbReference type="GO" id="GO:0098703">
    <property type="term" value="P:calcium ion import across plasma membrane"/>
    <property type="evidence" value="ECO:0007669"/>
    <property type="project" value="TreeGrafter"/>
</dbReference>
<name>A0A8J2K6T4_9HEXA</name>
<dbReference type="GO" id="GO:0030424">
    <property type="term" value="C:axon"/>
    <property type="evidence" value="ECO:0007669"/>
    <property type="project" value="TreeGrafter"/>
</dbReference>
<keyword evidence="4" id="KW-0406">Ion transport</keyword>
<dbReference type="SMART" id="SM00237">
    <property type="entry name" value="Calx_beta"/>
    <property type="match status" value="2"/>
</dbReference>
<evidence type="ECO:0000256" key="2">
    <source>
        <dbReference type="ARBA" id="ARBA00022692"/>
    </source>
</evidence>
<dbReference type="Pfam" id="PF03160">
    <property type="entry name" value="Calx-beta"/>
    <property type="match status" value="2"/>
</dbReference>
<reference evidence="9" key="1">
    <citation type="submission" date="2021-06" db="EMBL/GenBank/DDBJ databases">
        <authorList>
            <person name="Hodson N. C."/>
            <person name="Mongue J. A."/>
            <person name="Jaron S. K."/>
        </authorList>
    </citation>
    <scope>NUCLEOTIDE SEQUENCE</scope>
</reference>
<feature type="transmembrane region" description="Helical" evidence="7">
    <location>
        <begin position="37"/>
        <end position="62"/>
    </location>
</feature>
<keyword evidence="2 7" id="KW-0812">Transmembrane</keyword>
<dbReference type="Pfam" id="PF16494">
    <property type="entry name" value="Na_Ca_ex_C"/>
    <property type="match status" value="1"/>
</dbReference>
<feature type="domain" description="Calx-beta" evidence="8">
    <location>
        <begin position="479"/>
        <end position="578"/>
    </location>
</feature>
<protein>
    <recommendedName>
        <fullName evidence="8">Calx-beta domain-containing protein</fullName>
    </recommendedName>
</protein>
<gene>
    <name evidence="9" type="ORF">AFUS01_LOCUS21170</name>
</gene>
<evidence type="ECO:0000259" key="8">
    <source>
        <dbReference type="SMART" id="SM00237"/>
    </source>
</evidence>
<dbReference type="Pfam" id="PF01699">
    <property type="entry name" value="Na_Ca_ex"/>
    <property type="match status" value="2"/>
</dbReference>
<feature type="region of interest" description="Disordered" evidence="6">
    <location>
        <begin position="233"/>
        <end position="257"/>
    </location>
</feature>
<dbReference type="GO" id="GO:0098794">
    <property type="term" value="C:postsynapse"/>
    <property type="evidence" value="ECO:0007669"/>
    <property type="project" value="TreeGrafter"/>
</dbReference>
<dbReference type="InterPro" id="IPR051171">
    <property type="entry name" value="CaCA"/>
</dbReference>
<feature type="transmembrane region" description="Helical" evidence="7">
    <location>
        <begin position="750"/>
        <end position="767"/>
    </location>
</feature>
<feature type="transmembrane region" description="Helical" evidence="7">
    <location>
        <begin position="821"/>
        <end position="846"/>
    </location>
</feature>
<evidence type="ECO:0000256" key="7">
    <source>
        <dbReference type="SAM" id="Phobius"/>
    </source>
</evidence>
<feature type="transmembrane region" description="Helical" evidence="7">
    <location>
        <begin position="130"/>
        <end position="151"/>
    </location>
</feature>
<feature type="transmembrane region" description="Helical" evidence="7">
    <location>
        <begin position="163"/>
        <end position="186"/>
    </location>
</feature>
<dbReference type="GO" id="GO:0042383">
    <property type="term" value="C:sarcolemma"/>
    <property type="evidence" value="ECO:0007669"/>
    <property type="project" value="TreeGrafter"/>
</dbReference>
<evidence type="ECO:0000256" key="1">
    <source>
        <dbReference type="ARBA" id="ARBA00004141"/>
    </source>
</evidence>
<comment type="caution">
    <text evidence="9">The sequence shown here is derived from an EMBL/GenBank/DDBJ whole genome shotgun (WGS) entry which is preliminary data.</text>
</comment>
<evidence type="ECO:0000256" key="4">
    <source>
        <dbReference type="ARBA" id="ARBA00023065"/>
    </source>
</evidence>
<dbReference type="Proteomes" id="UP000708208">
    <property type="component" value="Unassembled WGS sequence"/>
</dbReference>
<feature type="domain" description="Calx-beta" evidence="8">
    <location>
        <begin position="362"/>
        <end position="459"/>
    </location>
</feature>
<dbReference type="OrthoDB" id="418484at2759"/>
<dbReference type="PANTHER" id="PTHR11878">
    <property type="entry name" value="SODIUM/CALCIUM EXCHANGER"/>
    <property type="match status" value="1"/>
</dbReference>
<organism evidence="9 10">
    <name type="scientific">Allacma fusca</name>
    <dbReference type="NCBI Taxonomy" id="39272"/>
    <lineage>
        <taxon>Eukaryota</taxon>
        <taxon>Metazoa</taxon>
        <taxon>Ecdysozoa</taxon>
        <taxon>Arthropoda</taxon>
        <taxon>Hexapoda</taxon>
        <taxon>Collembola</taxon>
        <taxon>Symphypleona</taxon>
        <taxon>Sminthuridae</taxon>
        <taxon>Allacma</taxon>
    </lineage>
</organism>
<comment type="subcellular location">
    <subcellularLocation>
        <location evidence="1">Membrane</location>
        <topology evidence="1">Multi-pass membrane protein</topology>
    </subcellularLocation>
</comment>
<keyword evidence="3 7" id="KW-1133">Transmembrane helix</keyword>
<accession>A0A8J2K6T4</accession>
<evidence type="ECO:0000313" key="10">
    <source>
        <dbReference type="Proteomes" id="UP000708208"/>
    </source>
</evidence>
<dbReference type="InterPro" id="IPR032452">
    <property type="entry name" value="Na_Ca_Ex_C-exten"/>
</dbReference>
<keyword evidence="4" id="KW-0813">Transport</keyword>
<feature type="transmembrane region" description="Helical" evidence="7">
    <location>
        <begin position="779"/>
        <end position="801"/>
    </location>
</feature>
<feature type="transmembrane region" description="Helical" evidence="7">
    <location>
        <begin position="672"/>
        <end position="696"/>
    </location>
</feature>
<feature type="transmembrane region" description="Helical" evidence="7">
    <location>
        <begin position="866"/>
        <end position="887"/>
    </location>
</feature>
<dbReference type="InterPro" id="IPR004837">
    <property type="entry name" value="NaCa_Exmemb"/>
</dbReference>
<keyword evidence="5 7" id="KW-0472">Membrane</keyword>
<dbReference type="GO" id="GO:0007154">
    <property type="term" value="P:cell communication"/>
    <property type="evidence" value="ECO:0007669"/>
    <property type="project" value="InterPro"/>
</dbReference>
<dbReference type="InterPro" id="IPR003644">
    <property type="entry name" value="Calx_beta"/>
</dbReference>
<feature type="compositionally biased region" description="Polar residues" evidence="6">
    <location>
        <begin position="245"/>
        <end position="254"/>
    </location>
</feature>
<sequence length="987" mass="106398">MPDELGNITIPILNQCHPGLLLPIIPFENSWSREARAVLYFAGLLYCFMGVAIVANVFMGSIEKITSKTRKIYLSTGKDSEPEVLEVRIWNDTVANLTLMALGSSAPEILLSVIEIVGNGFKAGDLGPGTIVGSAAFNLLAISAVCVIAIPNGEGRSIRLINVFLITSVFSLFAYIWLLIVLIFVTPSRVDSWEAILTFLFFPLLVLIAWWADRGWKCGKRVHTAEDQQIELGITNGSPGDPAKPQNTWTSGSTGDKKHGEQMLAHKKLFNEDGTLNKEGLIEFYKELRKYPDLTDADAATLAATKLIDNQHHSRLWYRIGACRDLTGSRKIHPNLSDKLQEVYDAINAHPDVPDIGPVPSVVADHTHEKAIVEFHSASFAVPENIGKFNVTVVRHGRMDNTVRVRVESFDGTAKHGSDYIPVNEVLVFGPYAKEREFAVKIIDDNQWEPDEEFFLRLTIMDEGNFERKDATIGRLPIMEVVILNDDEPGTLSFRKRGLLVKESCGVANLEVERANGADGEIAVKWRTIDGSAKSPADFQGGEGTLVFKHGEILRSIDIPIVDDVAPEKDECFEVELFEPSGGARLGRVTKVAVTISNDDDFNSVLQRMMVLTNQNIRSMAVHQESWKNQIYDAVTVNGGDVAGATGMDYIMHILTFGWKVLFSLIPPPGLLGGWLCFVSSLGAIGILTAVVGDLASIFGCLVGLKDTVTAITFVALGTSLPDLFASKAAASQEKYADNAIGNVTGSNSVNVFLGLGLPWMLAAIYWESQGEVFAVDPGSLGFSVLIYSIVAFITLGLILARRFLTVFGKSELGGPTGSKWATGIFMVFLWFVYIILSSLQAYGYIDIQLIIYESTQFIIDKMMSIRVLVVLGALISLSSAGVLSGLHAPAVLSAGLPLLQAPSGPAHVVGPLNVALPANPLVLSSPAQVPIGAISSVVSSPVLLSAGPALVAAPAVAYGAAPAVAYGAAPSINYVNNPVYGDSIIG</sequence>
<dbReference type="EMBL" id="CAJVCH010235644">
    <property type="protein sequence ID" value="CAG7732674.1"/>
    <property type="molecule type" value="Genomic_DNA"/>
</dbReference>
<dbReference type="AlphaFoldDB" id="A0A8J2K6T4"/>
<evidence type="ECO:0000256" key="5">
    <source>
        <dbReference type="ARBA" id="ARBA00023136"/>
    </source>
</evidence>
<dbReference type="GO" id="GO:0005432">
    <property type="term" value="F:calcium:sodium antiporter activity"/>
    <property type="evidence" value="ECO:0007669"/>
    <property type="project" value="TreeGrafter"/>
</dbReference>
<proteinExistence type="predicted"/>
<keyword evidence="10" id="KW-1185">Reference proteome</keyword>